<dbReference type="CDD" id="cd00831">
    <property type="entry name" value="CHS_like"/>
    <property type="match status" value="1"/>
</dbReference>
<dbReference type="PANTHER" id="PTHR31561">
    <property type="entry name" value="3-KETOACYL-COA SYNTHASE"/>
    <property type="match status" value="1"/>
</dbReference>
<feature type="active site" evidence="5">
    <location>
        <position position="230"/>
    </location>
</feature>
<evidence type="ECO:0000259" key="6">
    <source>
        <dbReference type="Pfam" id="PF08392"/>
    </source>
</evidence>
<dbReference type="PIRSF" id="PIRSF036417">
    <property type="entry name" value="3-ktacl-CoA_syn"/>
    <property type="match status" value="1"/>
</dbReference>
<comment type="similarity">
    <text evidence="1 4">Belongs to the thiolase-like superfamily. Chalcone/stilbene synthases family.</text>
</comment>
<dbReference type="Gene3D" id="3.40.47.10">
    <property type="match status" value="1"/>
</dbReference>
<dbReference type="GO" id="GO:0016020">
    <property type="term" value="C:membrane"/>
    <property type="evidence" value="ECO:0007669"/>
    <property type="project" value="InterPro"/>
</dbReference>
<evidence type="ECO:0000256" key="4">
    <source>
        <dbReference type="PIRNR" id="PIRNR036417"/>
    </source>
</evidence>
<evidence type="ECO:0000313" key="8">
    <source>
        <dbReference type="EMBL" id="KAG9458778.1"/>
    </source>
</evidence>
<keyword evidence="9" id="KW-1185">Reference proteome</keyword>
<feature type="active site" evidence="5">
    <location>
        <position position="408"/>
    </location>
</feature>
<feature type="domain" description="Beta-ketoacyl-[acyl-carrier-protein] synthase III C-terminal" evidence="7">
    <location>
        <begin position="407"/>
        <end position="486"/>
    </location>
</feature>
<dbReference type="Pfam" id="PF08392">
    <property type="entry name" value="FAE1_CUT1_RppA"/>
    <property type="match status" value="1"/>
</dbReference>
<dbReference type="InterPro" id="IPR013601">
    <property type="entry name" value="FAE1_typ3_polyketide_synth"/>
</dbReference>
<evidence type="ECO:0000256" key="1">
    <source>
        <dbReference type="ARBA" id="ARBA00005531"/>
    </source>
</evidence>
<accession>A0AAV7FGJ5</accession>
<evidence type="ECO:0000256" key="2">
    <source>
        <dbReference type="ARBA" id="ARBA00022679"/>
    </source>
</evidence>
<feature type="active site" evidence="5">
    <location>
        <position position="412"/>
    </location>
</feature>
<comment type="caution">
    <text evidence="8">The sequence shown here is derived from an EMBL/GenBank/DDBJ whole genome shotgun (WGS) entry which is preliminary data.</text>
</comment>
<dbReference type="SUPFAM" id="SSF53901">
    <property type="entry name" value="Thiolase-like"/>
    <property type="match status" value="2"/>
</dbReference>
<dbReference type="InterPro" id="IPR012392">
    <property type="entry name" value="3-ktacl-CoA_syn"/>
</dbReference>
<dbReference type="InterPro" id="IPR013747">
    <property type="entry name" value="ACP_syn_III_C"/>
</dbReference>
<evidence type="ECO:0000259" key="7">
    <source>
        <dbReference type="Pfam" id="PF08541"/>
    </source>
</evidence>
<dbReference type="GO" id="GO:0006633">
    <property type="term" value="P:fatty acid biosynthetic process"/>
    <property type="evidence" value="ECO:0007669"/>
    <property type="project" value="InterPro"/>
</dbReference>
<keyword evidence="3 4" id="KW-0012">Acyltransferase</keyword>
<organism evidence="8 9">
    <name type="scientific">Aristolochia fimbriata</name>
    <name type="common">White veined hardy Dutchman's pipe vine</name>
    <dbReference type="NCBI Taxonomy" id="158543"/>
    <lineage>
        <taxon>Eukaryota</taxon>
        <taxon>Viridiplantae</taxon>
        <taxon>Streptophyta</taxon>
        <taxon>Embryophyta</taxon>
        <taxon>Tracheophyta</taxon>
        <taxon>Spermatophyta</taxon>
        <taxon>Magnoliopsida</taxon>
        <taxon>Magnoliidae</taxon>
        <taxon>Piperales</taxon>
        <taxon>Aristolochiaceae</taxon>
        <taxon>Aristolochia</taxon>
    </lineage>
</organism>
<comment type="pathway">
    <text evidence="4">Lipid metabolism; fatty acid biosynthesis.</text>
</comment>
<dbReference type="InterPro" id="IPR016039">
    <property type="entry name" value="Thiolase-like"/>
</dbReference>
<dbReference type="Proteomes" id="UP000825729">
    <property type="component" value="Unassembled WGS sequence"/>
</dbReference>
<dbReference type="GO" id="GO:0016747">
    <property type="term" value="F:acyltransferase activity, transferring groups other than amino-acyl groups"/>
    <property type="evidence" value="ECO:0007669"/>
    <property type="project" value="InterPro"/>
</dbReference>
<feature type="domain" description="FAE" evidence="6">
    <location>
        <begin position="85"/>
        <end position="376"/>
    </location>
</feature>
<feature type="active site" evidence="5">
    <location>
        <position position="441"/>
    </location>
</feature>
<protein>
    <recommendedName>
        <fullName evidence="4">3-ketoacyl-CoA synthase</fullName>
        <ecNumber evidence="4">2.3.1.-</ecNumber>
    </recommendedName>
</protein>
<dbReference type="EC" id="2.3.1.-" evidence="4"/>
<reference evidence="8 9" key="1">
    <citation type="submission" date="2021-07" db="EMBL/GenBank/DDBJ databases">
        <title>The Aristolochia fimbriata genome: insights into angiosperm evolution, floral development and chemical biosynthesis.</title>
        <authorList>
            <person name="Jiao Y."/>
        </authorList>
    </citation>
    <scope>NUCLEOTIDE SEQUENCE [LARGE SCALE GENOMIC DNA]</scope>
    <source>
        <strain evidence="8">IBCAS-2021</strain>
        <tissue evidence="8">Leaf</tissue>
    </source>
</reference>
<dbReference type="AlphaFoldDB" id="A0AAV7FGJ5"/>
<evidence type="ECO:0000256" key="3">
    <source>
        <dbReference type="ARBA" id="ARBA00023315"/>
    </source>
</evidence>
<gene>
    <name evidence="8" type="ORF">H6P81_003286</name>
</gene>
<dbReference type="EMBL" id="JAINDJ010000002">
    <property type="protein sequence ID" value="KAG9458778.1"/>
    <property type="molecule type" value="Genomic_DNA"/>
</dbReference>
<keyword evidence="2 4" id="KW-0808">Transferase</keyword>
<evidence type="ECO:0000256" key="5">
    <source>
        <dbReference type="PIRSR" id="PIRSR036417-1"/>
    </source>
</evidence>
<name>A0AAV7FGJ5_ARIFI</name>
<feature type="active site" evidence="5">
    <location>
        <position position="316"/>
    </location>
</feature>
<feature type="active site" evidence="5">
    <location>
        <position position="445"/>
    </location>
</feature>
<sequence>MKMMTMMRSTLTILLRSSFACLLIAFNILLRFLLIIWTAGSTTWLSSSSSSSGIVIINYILDLLTSNRAVSFSLAWCIALSISLYLSRRPRPVLLLDYACFKPELERKCSYEVCEYLVRRSRRFSTASEEFMRGIYLKSGLGDETYVPPFIFQTDYEAKHRSAVEEAEEGMFSAIDALLEKTQVDPSRIDIVIATCGMFSPTPSLASTILNHYGGFRSDVQTFNLSGMGCSAGVVAIDTAAKLLNGSIRASVGAPKKYALVVVTESISLNWYFGENRSMLVTNCIFRVGTAAALLTNDPSKRSTAKMELRTSLRTHHGADDASYRAAFQEEDAEGNTGIALTKDLVRVAAQGLRDHIRILAPRVLPFSQLLAYAYHSIFAVATATVASPSPSDSSSIWVPDFGTAFRHMCIHTGGKAVIHQVGKVLRLTDEYTEPARMTLHRFGNTSSSLVFYQLAYFEAKGRLKKGDTLWMLAFGTGFKVCSLVWTPLRDSRSEPDNPWNDCIHRYPLKSKT</sequence>
<proteinExistence type="inferred from homology"/>
<dbReference type="Pfam" id="PF08541">
    <property type="entry name" value="ACP_syn_III_C"/>
    <property type="match status" value="1"/>
</dbReference>
<evidence type="ECO:0000313" key="9">
    <source>
        <dbReference type="Proteomes" id="UP000825729"/>
    </source>
</evidence>